<dbReference type="GO" id="GO:0005524">
    <property type="term" value="F:ATP binding"/>
    <property type="evidence" value="ECO:0007669"/>
    <property type="project" value="InterPro"/>
</dbReference>
<evidence type="ECO:0000256" key="1">
    <source>
        <dbReference type="ARBA" id="ARBA00004141"/>
    </source>
</evidence>
<dbReference type="VEuPathDB" id="MicrosporidiaDB:CWI37_0109p0030"/>
<dbReference type="GO" id="GO:0046872">
    <property type="term" value="F:metal ion binding"/>
    <property type="evidence" value="ECO:0007669"/>
    <property type="project" value="UniProtKB-KW"/>
</dbReference>
<dbReference type="SUPFAM" id="SSF81665">
    <property type="entry name" value="Calcium ATPase, transmembrane domain M"/>
    <property type="match status" value="1"/>
</dbReference>
<dbReference type="NCBIfam" id="TIGR01494">
    <property type="entry name" value="ATPase_P-type"/>
    <property type="match status" value="1"/>
</dbReference>
<feature type="transmembrane region" description="Helical" evidence="8">
    <location>
        <begin position="878"/>
        <end position="902"/>
    </location>
</feature>
<comment type="subcellular location">
    <subcellularLocation>
        <location evidence="1">Membrane</location>
        <topology evidence="1">Multi-pass membrane protein</topology>
    </subcellularLocation>
</comment>
<dbReference type="InterPro" id="IPR018303">
    <property type="entry name" value="ATPase_P-typ_P_site"/>
</dbReference>
<evidence type="ECO:0000256" key="5">
    <source>
        <dbReference type="ARBA" id="ARBA00022967"/>
    </source>
</evidence>
<dbReference type="InterPro" id="IPR032631">
    <property type="entry name" value="P-type_ATPase_N"/>
</dbReference>
<gene>
    <name evidence="11" type="ORF">CWI37_0109p0030</name>
</gene>
<dbReference type="Pfam" id="PF16209">
    <property type="entry name" value="PhoLip_ATPase_N"/>
    <property type="match status" value="1"/>
</dbReference>
<evidence type="ECO:0000313" key="12">
    <source>
        <dbReference type="Proteomes" id="UP000292362"/>
    </source>
</evidence>
<evidence type="ECO:0000259" key="10">
    <source>
        <dbReference type="Pfam" id="PF16212"/>
    </source>
</evidence>
<evidence type="ECO:0000256" key="2">
    <source>
        <dbReference type="ARBA" id="ARBA00022692"/>
    </source>
</evidence>
<feature type="domain" description="P-type ATPase C-terminal" evidence="10">
    <location>
        <begin position="768"/>
        <end position="1008"/>
    </location>
</feature>
<keyword evidence="4" id="KW-0460">Magnesium</keyword>
<feature type="transmembrane region" description="Helical" evidence="8">
    <location>
        <begin position="914"/>
        <end position="932"/>
    </location>
</feature>
<evidence type="ECO:0000256" key="8">
    <source>
        <dbReference type="SAM" id="Phobius"/>
    </source>
</evidence>
<reference evidence="11 12" key="1">
    <citation type="submission" date="2017-12" db="EMBL/GenBank/DDBJ databases">
        <authorList>
            <person name="Pombert J.-F."/>
            <person name="Haag K.L."/>
            <person name="Ebert D."/>
        </authorList>
    </citation>
    <scope>NUCLEOTIDE SEQUENCE [LARGE SCALE GENOMIC DNA]</scope>
    <source>
        <strain evidence="11">FI-OER-3-3</strain>
    </source>
</reference>
<name>A0A4Q9LA63_9MICR</name>
<dbReference type="GO" id="GO:0140326">
    <property type="term" value="F:ATPase-coupled intramembrane lipid transporter activity"/>
    <property type="evidence" value="ECO:0007669"/>
    <property type="project" value="TreeGrafter"/>
</dbReference>
<dbReference type="SUPFAM" id="SSF81660">
    <property type="entry name" value="Metal cation-transporting ATPase, ATP-binding domain N"/>
    <property type="match status" value="1"/>
</dbReference>
<dbReference type="Pfam" id="PF16212">
    <property type="entry name" value="PhoLip_ATPase_C"/>
    <property type="match status" value="1"/>
</dbReference>
<evidence type="ECO:0000256" key="4">
    <source>
        <dbReference type="ARBA" id="ARBA00022842"/>
    </source>
</evidence>
<keyword evidence="2 8" id="KW-0812">Transmembrane</keyword>
<dbReference type="PRINTS" id="PR00119">
    <property type="entry name" value="CATATPASE"/>
</dbReference>
<dbReference type="InterPro" id="IPR008250">
    <property type="entry name" value="ATPase_P-typ_transduc_dom_A_sf"/>
</dbReference>
<feature type="transmembrane region" description="Helical" evidence="8">
    <location>
        <begin position="31"/>
        <end position="48"/>
    </location>
</feature>
<dbReference type="SUPFAM" id="SSF81653">
    <property type="entry name" value="Calcium ATPase, transduction domain A"/>
    <property type="match status" value="1"/>
</dbReference>
<dbReference type="InterPro" id="IPR023298">
    <property type="entry name" value="ATPase_P-typ_TM_dom_sf"/>
</dbReference>
<keyword evidence="6 8" id="KW-1133">Transmembrane helix</keyword>
<organism evidence="11 12">
    <name type="scientific">Hamiltosporidium tvaerminnensis</name>
    <dbReference type="NCBI Taxonomy" id="1176355"/>
    <lineage>
        <taxon>Eukaryota</taxon>
        <taxon>Fungi</taxon>
        <taxon>Fungi incertae sedis</taxon>
        <taxon>Microsporidia</taxon>
        <taxon>Dubosqiidae</taxon>
        <taxon>Hamiltosporidium</taxon>
    </lineage>
</organism>
<dbReference type="InterPro" id="IPR032630">
    <property type="entry name" value="P_typ_ATPase_c"/>
</dbReference>
<dbReference type="GO" id="GO:0045332">
    <property type="term" value="P:phospholipid translocation"/>
    <property type="evidence" value="ECO:0007669"/>
    <property type="project" value="TreeGrafter"/>
</dbReference>
<dbReference type="PANTHER" id="PTHR24092">
    <property type="entry name" value="PROBABLE PHOSPHOLIPID-TRANSPORTING ATPASE"/>
    <property type="match status" value="1"/>
</dbReference>
<dbReference type="SFLD" id="SFLDF00027">
    <property type="entry name" value="p-type_atpase"/>
    <property type="match status" value="1"/>
</dbReference>
<dbReference type="SUPFAM" id="SSF56784">
    <property type="entry name" value="HAD-like"/>
    <property type="match status" value="1"/>
</dbReference>
<feature type="transmembrane region" description="Helical" evidence="8">
    <location>
        <begin position="286"/>
        <end position="308"/>
    </location>
</feature>
<dbReference type="AlphaFoldDB" id="A0A4Q9LA63"/>
<evidence type="ECO:0000256" key="6">
    <source>
        <dbReference type="ARBA" id="ARBA00022989"/>
    </source>
</evidence>
<dbReference type="EMBL" id="PITJ01000109">
    <property type="protein sequence ID" value="TBU04628.1"/>
    <property type="molecule type" value="Genomic_DNA"/>
</dbReference>
<feature type="transmembrane region" description="Helical" evidence="8">
    <location>
        <begin position="334"/>
        <end position="355"/>
    </location>
</feature>
<dbReference type="Gene3D" id="2.70.150.10">
    <property type="entry name" value="Calcium-transporting ATPase, cytoplasmic transduction domain A"/>
    <property type="match status" value="1"/>
</dbReference>
<dbReference type="InterPro" id="IPR044492">
    <property type="entry name" value="P_typ_ATPase_HD_dom"/>
</dbReference>
<accession>A0A4Q9LA63</accession>
<feature type="transmembrane region" description="Helical" evidence="8">
    <location>
        <begin position="983"/>
        <end position="1005"/>
    </location>
</feature>
<dbReference type="SFLD" id="SFLDG00002">
    <property type="entry name" value="C1.7:_P-type_atpase_like"/>
    <property type="match status" value="1"/>
</dbReference>
<dbReference type="PROSITE" id="PS00154">
    <property type="entry name" value="ATPASE_E1_E2"/>
    <property type="match status" value="1"/>
</dbReference>
<dbReference type="Pfam" id="PF00702">
    <property type="entry name" value="Hydrolase"/>
    <property type="match status" value="1"/>
</dbReference>
<feature type="transmembrane region" description="Helical" evidence="8">
    <location>
        <begin position="827"/>
        <end position="850"/>
    </location>
</feature>
<evidence type="ECO:0000259" key="9">
    <source>
        <dbReference type="Pfam" id="PF16209"/>
    </source>
</evidence>
<feature type="domain" description="P-type ATPase N-terminal" evidence="9">
    <location>
        <begin position="6"/>
        <end position="56"/>
    </location>
</feature>
<feature type="transmembrane region" description="Helical" evidence="8">
    <location>
        <begin position="797"/>
        <end position="815"/>
    </location>
</feature>
<dbReference type="Gene3D" id="3.40.1110.10">
    <property type="entry name" value="Calcium-transporting ATPase, cytoplasmic domain N"/>
    <property type="match status" value="1"/>
</dbReference>
<proteinExistence type="predicted"/>
<keyword evidence="7 8" id="KW-0472">Membrane</keyword>
<sequence>MKEEKQNRIVTSKYTAYSFIPLNLYMQFTKYNNLFFLVTLILLIIPSISPFTPYTYLIALSIVLGVAMIKDGIEDYNRHQQDNEINEKPVFIIKYDISDEKLKIFQENVEDLKYGDYVVVMENEEIPADIVLLNSLIHSTEQKCKNYCFVQTCNIDGEVNLKKKFSLFEESMKKCTQIIYDSVNFTEREIYPSTCSCMIEMLKKIKSLDINDNRSINSDIECYIKTETDQIMQSEKNILLRGSKLKNTKQIFGIVISVGNKTQLSKSLHQTNIRISIFEMMVNNKLIYMFLFYFIVLTITSILASLFLKKDNIQYLYLSPNLGEESLKLTGTNYILFSYIIPLSLFVMIEISRIFQALYISNDEKLRFNGINSRCRNSNVIEDIGIVEYVLTDKTGTLTKNEMILRKYQIKDFSDFVERNELVSAWEYAKNKEKSIFCKKGSSKITENDLKNNFPLLLIFSILCCNSVERLNEKYEGVSQDEVCILNALEEEKCYITERNENYILLKIGSNTVRCDISMVYPFSSERQRMTVVMTIFKKHFLFIKGSDQMVLQDIQKMKIDKDLQVFYCKVQKIINSNSDLRSLVFAYKEINSKEFVNFKVIYENIGFEDRKQLLDKLFTEMETNLIYIGTTFIEDKLQDNVSQTLSALKMAGIKTWMITGDKRETSISCGINCGILDRNWESTNKSIVEKPRFIINNLKESSSVLDCDSVIIYRATPEMKAEITKLLVKKRKNVLGIGDGNNDVPMLQSSCIGVGIQGKEGTQASLTSDFSIPEFQCLKRLLLVHGRYNFMRFSKLTLNSFFKNFYFILIQFYYNFFNGFSGKPIYNFFFLNYYNVLFTSFVPLSICLFDKDHPEEYLMENPRKYKEPRKYFSNLEIFYNLILSLIKASTVFWLSFGILYINGFESHNGLVCGYTPMNNYFSLIVFTTILVRQIRSISFFVIFSYIGIFLSLFLYFLTIFGIQEIDNEINGSSLNLYGVPLFYLASLCIISLTVFVDYLFDIIYDKYHYEK</sequence>
<dbReference type="Gene3D" id="3.40.50.1000">
    <property type="entry name" value="HAD superfamily/HAD-like"/>
    <property type="match status" value="1"/>
</dbReference>
<protein>
    <submittedName>
        <fullName evidence="11">Phospholipid-translocating P-type ATPase</fullName>
    </submittedName>
</protein>
<dbReference type="SFLD" id="SFLDS00003">
    <property type="entry name" value="Haloacid_Dehalogenase"/>
    <property type="match status" value="1"/>
</dbReference>
<evidence type="ECO:0000313" key="11">
    <source>
        <dbReference type="EMBL" id="TBU04628.1"/>
    </source>
</evidence>
<dbReference type="GO" id="GO:0005886">
    <property type="term" value="C:plasma membrane"/>
    <property type="evidence" value="ECO:0007669"/>
    <property type="project" value="TreeGrafter"/>
</dbReference>
<keyword evidence="5" id="KW-1278">Translocase</keyword>
<dbReference type="InterPro" id="IPR023299">
    <property type="entry name" value="ATPase_P-typ_cyto_dom_N"/>
</dbReference>
<dbReference type="InterPro" id="IPR001757">
    <property type="entry name" value="P_typ_ATPase"/>
</dbReference>
<dbReference type="Proteomes" id="UP000292362">
    <property type="component" value="Unassembled WGS sequence"/>
</dbReference>
<keyword evidence="3" id="KW-0479">Metal-binding</keyword>
<evidence type="ECO:0000256" key="3">
    <source>
        <dbReference type="ARBA" id="ARBA00022723"/>
    </source>
</evidence>
<feature type="transmembrane region" description="Helical" evidence="8">
    <location>
        <begin position="939"/>
        <end position="963"/>
    </location>
</feature>
<comment type="caution">
    <text evidence="11">The sequence shown here is derived from an EMBL/GenBank/DDBJ whole genome shotgun (WGS) entry which is preliminary data.</text>
</comment>
<evidence type="ECO:0000256" key="7">
    <source>
        <dbReference type="ARBA" id="ARBA00023136"/>
    </source>
</evidence>
<dbReference type="GO" id="GO:0016887">
    <property type="term" value="F:ATP hydrolysis activity"/>
    <property type="evidence" value="ECO:0007669"/>
    <property type="project" value="InterPro"/>
</dbReference>
<dbReference type="InterPro" id="IPR023214">
    <property type="entry name" value="HAD_sf"/>
</dbReference>
<dbReference type="InterPro" id="IPR036412">
    <property type="entry name" value="HAD-like_sf"/>
</dbReference>